<dbReference type="AlphaFoldDB" id="A0A0D2AK81"/>
<organism evidence="2 3">
    <name type="scientific">Verruconis gallopava</name>
    <dbReference type="NCBI Taxonomy" id="253628"/>
    <lineage>
        <taxon>Eukaryota</taxon>
        <taxon>Fungi</taxon>
        <taxon>Dikarya</taxon>
        <taxon>Ascomycota</taxon>
        <taxon>Pezizomycotina</taxon>
        <taxon>Dothideomycetes</taxon>
        <taxon>Pleosporomycetidae</taxon>
        <taxon>Venturiales</taxon>
        <taxon>Sympoventuriaceae</taxon>
        <taxon>Verruconis</taxon>
    </lineage>
</organism>
<dbReference type="Proteomes" id="UP000053259">
    <property type="component" value="Unassembled WGS sequence"/>
</dbReference>
<keyword evidence="3" id="KW-1185">Reference proteome</keyword>
<evidence type="ECO:0000313" key="3">
    <source>
        <dbReference type="Proteomes" id="UP000053259"/>
    </source>
</evidence>
<dbReference type="EMBL" id="KN847533">
    <property type="protein sequence ID" value="KIW07258.1"/>
    <property type="molecule type" value="Genomic_DNA"/>
</dbReference>
<sequence>MASNKAFDELTAQEQTIEVTRQRTNALAKNLDSYQRLAFESGAQGTGNVADWNSINTAEQGFINSIKAFTNFLDVPDPSNTTLRPVASGERRKFLEETSVFPNEKFPYQKGYGSDQTLYELLRRRQDPQVSAWMQRMENVGRELEEGSLLDGERITASEYADLWTWAAITGDEMNRELFGGAGGLDEEDDEGDGDESEDDEAGKVKGKGVEAQKAMPLTHILSFASNGYIPPDQPKDQIRR</sequence>
<feature type="region of interest" description="Disordered" evidence="1">
    <location>
        <begin position="178"/>
        <end position="211"/>
    </location>
</feature>
<feature type="compositionally biased region" description="Acidic residues" evidence="1">
    <location>
        <begin position="185"/>
        <end position="201"/>
    </location>
</feature>
<dbReference type="InParanoid" id="A0A0D2AK81"/>
<gene>
    <name evidence="2" type="ORF">PV09_02113</name>
</gene>
<feature type="region of interest" description="Disordered" evidence="1">
    <location>
        <begin position="222"/>
        <end position="241"/>
    </location>
</feature>
<accession>A0A0D2AK81</accession>
<proteinExistence type="predicted"/>
<dbReference type="HOGENOM" id="CLU_1152500_0_0_1"/>
<dbReference type="GeneID" id="27310086"/>
<dbReference type="VEuPathDB" id="FungiDB:PV09_02113"/>
<protein>
    <recommendedName>
        <fullName evidence="4">Mediator complex subunit 8</fullName>
    </recommendedName>
</protein>
<name>A0A0D2AK81_9PEZI</name>
<evidence type="ECO:0000313" key="2">
    <source>
        <dbReference type="EMBL" id="KIW07258.1"/>
    </source>
</evidence>
<dbReference type="RefSeq" id="XP_016217127.1">
    <property type="nucleotide sequence ID" value="XM_016355111.1"/>
</dbReference>
<evidence type="ECO:0000256" key="1">
    <source>
        <dbReference type="SAM" id="MobiDB-lite"/>
    </source>
</evidence>
<reference evidence="2 3" key="1">
    <citation type="submission" date="2015-01" db="EMBL/GenBank/DDBJ databases">
        <title>The Genome Sequence of Ochroconis gallopava CBS43764.</title>
        <authorList>
            <consortium name="The Broad Institute Genomics Platform"/>
            <person name="Cuomo C."/>
            <person name="de Hoog S."/>
            <person name="Gorbushina A."/>
            <person name="Stielow B."/>
            <person name="Teixiera M."/>
            <person name="Abouelleil A."/>
            <person name="Chapman S.B."/>
            <person name="Priest M."/>
            <person name="Young S.K."/>
            <person name="Wortman J."/>
            <person name="Nusbaum C."/>
            <person name="Birren B."/>
        </authorList>
    </citation>
    <scope>NUCLEOTIDE SEQUENCE [LARGE SCALE GENOMIC DNA]</scope>
    <source>
        <strain evidence="2 3">CBS 43764</strain>
    </source>
</reference>
<evidence type="ECO:0008006" key="4">
    <source>
        <dbReference type="Google" id="ProtNLM"/>
    </source>
</evidence>
<feature type="compositionally biased region" description="Basic and acidic residues" evidence="1">
    <location>
        <begin position="202"/>
        <end position="211"/>
    </location>
</feature>